<dbReference type="PANTHER" id="PTHR30487:SF0">
    <property type="entry name" value="PREPILIN LEADER PEPTIDASE_N-METHYLTRANSFERASE-RELATED"/>
    <property type="match status" value="1"/>
</dbReference>
<name>A0A132EEE2_9BURK</name>
<dbReference type="GO" id="GO:0004190">
    <property type="term" value="F:aspartic-type endopeptidase activity"/>
    <property type="evidence" value="ECO:0007669"/>
    <property type="project" value="InterPro"/>
</dbReference>
<accession>A0A132EEE2</accession>
<dbReference type="EMBL" id="LPJR01000049">
    <property type="protein sequence ID" value="KWF25964.1"/>
    <property type="molecule type" value="Genomic_DNA"/>
</dbReference>
<feature type="domain" description="Prepilin type IV endopeptidase peptidase" evidence="3">
    <location>
        <begin position="10"/>
        <end position="112"/>
    </location>
</feature>
<sequence length="166" mass="17915">MAHLLFVGAFLVWAALVASSDIRFRRISNSLVLTGLVIGFLGALLNKNPFGISLVQAMIGMPVGVIALLPFFLLRVMGAADVKIFAVLGAWCGVHALFWLWIVASLAAGVHVLTLILLSRIPIRTLWSYRAPTVRLGARRATPYAACLVVPVAAWFVYLVATGGMR</sequence>
<feature type="transmembrane region" description="Helical" evidence="2">
    <location>
        <begin position="141"/>
        <end position="161"/>
    </location>
</feature>
<comment type="caution">
    <text evidence="4">The sequence shown here is derived from an EMBL/GenBank/DDBJ whole genome shotgun (WGS) entry which is preliminary data.</text>
</comment>
<dbReference type="GO" id="GO:0006465">
    <property type="term" value="P:signal peptide processing"/>
    <property type="evidence" value="ECO:0007669"/>
    <property type="project" value="TreeGrafter"/>
</dbReference>
<keyword evidence="2" id="KW-0472">Membrane</keyword>
<feature type="transmembrane region" description="Helical" evidence="2">
    <location>
        <begin position="98"/>
        <end position="121"/>
    </location>
</feature>
<reference evidence="4 5" key="1">
    <citation type="submission" date="2015-11" db="EMBL/GenBank/DDBJ databases">
        <title>Expanding the genomic diversity of Burkholderia species for the development of highly accurate diagnostics.</title>
        <authorList>
            <person name="Sahl J."/>
            <person name="Keim P."/>
            <person name="Wagner D."/>
        </authorList>
    </citation>
    <scope>NUCLEOTIDE SEQUENCE [LARGE SCALE GENOMIC DNA]</scope>
    <source>
        <strain evidence="4 5">MSMB368WGS</strain>
    </source>
</reference>
<dbReference type="PANTHER" id="PTHR30487">
    <property type="entry name" value="TYPE 4 PREPILIN-LIKE PROTEINS LEADER PEPTIDE-PROCESSING ENZYME"/>
    <property type="match status" value="1"/>
</dbReference>
<comment type="similarity">
    <text evidence="1">Belongs to the peptidase A24 family.</text>
</comment>
<dbReference type="OrthoDB" id="8942754at2"/>
<protein>
    <recommendedName>
        <fullName evidence="3">Prepilin type IV endopeptidase peptidase domain-containing protein</fullName>
    </recommendedName>
</protein>
<evidence type="ECO:0000256" key="1">
    <source>
        <dbReference type="ARBA" id="ARBA00005801"/>
    </source>
</evidence>
<keyword evidence="2" id="KW-1133">Transmembrane helix</keyword>
<dbReference type="RefSeq" id="WP_060243661.1">
    <property type="nucleotide sequence ID" value="NZ_LPJR01000049.1"/>
</dbReference>
<dbReference type="InterPro" id="IPR050882">
    <property type="entry name" value="Prepilin_peptidase/N-MTase"/>
</dbReference>
<feature type="transmembrane region" description="Helical" evidence="2">
    <location>
        <begin position="57"/>
        <end position="78"/>
    </location>
</feature>
<gene>
    <name evidence="4" type="ORF">WT56_20255</name>
</gene>
<keyword evidence="2" id="KW-0812">Transmembrane</keyword>
<evidence type="ECO:0000313" key="5">
    <source>
        <dbReference type="Proteomes" id="UP000062912"/>
    </source>
</evidence>
<dbReference type="GO" id="GO:0005886">
    <property type="term" value="C:plasma membrane"/>
    <property type="evidence" value="ECO:0007669"/>
    <property type="project" value="TreeGrafter"/>
</dbReference>
<evidence type="ECO:0000259" key="3">
    <source>
        <dbReference type="Pfam" id="PF01478"/>
    </source>
</evidence>
<evidence type="ECO:0000313" key="4">
    <source>
        <dbReference type="EMBL" id="KWF25964.1"/>
    </source>
</evidence>
<dbReference type="Proteomes" id="UP000062912">
    <property type="component" value="Unassembled WGS sequence"/>
</dbReference>
<feature type="transmembrane region" description="Helical" evidence="2">
    <location>
        <begin position="29"/>
        <end position="45"/>
    </location>
</feature>
<dbReference type="Gene3D" id="1.20.120.1220">
    <property type="match status" value="1"/>
</dbReference>
<organism evidence="4 5">
    <name type="scientific">Burkholderia pseudomultivorans</name>
    <dbReference type="NCBI Taxonomy" id="1207504"/>
    <lineage>
        <taxon>Bacteria</taxon>
        <taxon>Pseudomonadati</taxon>
        <taxon>Pseudomonadota</taxon>
        <taxon>Betaproteobacteria</taxon>
        <taxon>Burkholderiales</taxon>
        <taxon>Burkholderiaceae</taxon>
        <taxon>Burkholderia</taxon>
        <taxon>Burkholderia cepacia complex</taxon>
    </lineage>
</organism>
<dbReference type="AlphaFoldDB" id="A0A132EEE2"/>
<dbReference type="Pfam" id="PF01478">
    <property type="entry name" value="Peptidase_A24"/>
    <property type="match status" value="1"/>
</dbReference>
<dbReference type="InterPro" id="IPR000045">
    <property type="entry name" value="Prepilin_IV_endopep_pep"/>
</dbReference>
<proteinExistence type="inferred from homology"/>
<evidence type="ECO:0000256" key="2">
    <source>
        <dbReference type="SAM" id="Phobius"/>
    </source>
</evidence>